<evidence type="ECO:0000259" key="3">
    <source>
        <dbReference type="PROSITE" id="PS50190"/>
    </source>
</evidence>
<dbReference type="Pfam" id="PF15410">
    <property type="entry name" value="PH_9"/>
    <property type="match status" value="1"/>
</dbReference>
<dbReference type="InterPro" id="IPR035999">
    <property type="entry name" value="Sec7_dom_sf"/>
</dbReference>
<evidence type="ECO:0000259" key="2">
    <source>
        <dbReference type="PROSITE" id="PS50003"/>
    </source>
</evidence>
<dbReference type="SMART" id="SM00233">
    <property type="entry name" value="PH"/>
    <property type="match status" value="1"/>
</dbReference>
<evidence type="ECO:0000313" key="5">
    <source>
        <dbReference type="Proteomes" id="UP001212411"/>
    </source>
</evidence>
<sequence length="892" mass="100317">MDLNSPPQNISSRNLYSRSSHRYQSSIASNASASSTSSKKSILKRLFPAHWFHKKEFIPPSSLESINEDNSATRSKEDTDSESNLSRSQSVLGFNSLLARRKTKKNSKSRKSPPYEVSTNVPDFQHAPLSEPVRPSTSLSFFEDVSFGPPFSADLILSSLPSSSQNSPLVKSSPASPYVNDSSVEANQYDFCERNDENYQTPNSSFNFNDYVSESQTSPITTKPWPGYKYIGANDENAHRFTPAGGALQDKTNTTLDESTRPLNLKNETSSHSVHASSLENRTCDPRLAATNIFNNTGKIVPNEDALSFLTQDDDYHKKVLEIYVSLYDFGNTAILQSLRIFCGNLFIKGETQKVDYLLEAFSSRWCQTNPKKAFCTKEIVHSVAFSLLLLNTDLHIANIASSQKMTRSQFVSNTLSDILQALEASFSTSEDKYQFLQSSFAFQTSNPNDGSAAISSLSDNLSKTKGGLTKNHEKKYSKLRDLETAFVNHWSLTLKEMYQSIKASSILQPYRYLHKKSNSQQQIADDIFAHAKNLSVSDNISLNSKKSESNDKSEDTITRPSSSLLFEYNNDGVLLFHNRFEKAMRHQFPDAKRSKSAMGYFQASCPSPDLPGVIIALKNHEHTPPFYLPPHSKYGILRYLIRYNGKLRKKDAWMTTLSILEKDILSLYSLEGDFDGDLHDLDISKIGNPILKTSIMGSVAHLMDLDKTSFRRPSTSFFYLETHSRKRLQFAVSRLGEAQGWIEALNYWAARTSRIPLLGSVSNVDYGWSLCTGNHISSGKDAKASSHKEGKYPKLSLKVWEPEPISGIPSELSIIKQYSSLKAFSKSLSEALKRHEAIHLEMLVILSSQNKNTFRRGVENWKARMGYLKSTMFKVKLYISVLKKYKKLAED</sequence>
<feature type="region of interest" description="Disordered" evidence="1">
    <location>
        <begin position="62"/>
        <end position="87"/>
    </location>
</feature>
<dbReference type="Proteomes" id="UP001212411">
    <property type="component" value="Chromosome 2"/>
</dbReference>
<dbReference type="InterPro" id="IPR041681">
    <property type="entry name" value="PH_9"/>
</dbReference>
<dbReference type="GO" id="GO:0032012">
    <property type="term" value="P:regulation of ARF protein signal transduction"/>
    <property type="evidence" value="ECO:0007669"/>
    <property type="project" value="InterPro"/>
</dbReference>
<gene>
    <name evidence="4" type="primary">syt22</name>
    <name evidence="4" type="ORF">SOMG_04018</name>
</gene>
<feature type="region of interest" description="Disordered" evidence="1">
    <location>
        <begin position="101"/>
        <end position="130"/>
    </location>
</feature>
<evidence type="ECO:0000313" key="4">
    <source>
        <dbReference type="EMBL" id="WBW74512.1"/>
    </source>
</evidence>
<dbReference type="InterPro" id="IPR000904">
    <property type="entry name" value="Sec7_dom"/>
</dbReference>
<feature type="region of interest" description="Disordered" evidence="1">
    <location>
        <begin position="162"/>
        <end position="182"/>
    </location>
</feature>
<dbReference type="PROSITE" id="PS50190">
    <property type="entry name" value="SEC7"/>
    <property type="match status" value="1"/>
</dbReference>
<keyword evidence="5" id="KW-1185">Reference proteome</keyword>
<feature type="compositionally biased region" description="Basic residues" evidence="1">
    <location>
        <begin position="101"/>
        <end position="111"/>
    </location>
</feature>
<dbReference type="SMART" id="SM00222">
    <property type="entry name" value="Sec7"/>
    <property type="match status" value="1"/>
</dbReference>
<feature type="compositionally biased region" description="Polar residues" evidence="1">
    <location>
        <begin position="1"/>
        <end position="24"/>
    </location>
</feature>
<dbReference type="AlphaFoldDB" id="A0AAE9WDM6"/>
<dbReference type="PROSITE" id="PS50003">
    <property type="entry name" value="PH_DOMAIN"/>
    <property type="match status" value="1"/>
</dbReference>
<evidence type="ECO:0000256" key="1">
    <source>
        <dbReference type="SAM" id="MobiDB-lite"/>
    </source>
</evidence>
<organism evidence="4 5">
    <name type="scientific">Schizosaccharomyces osmophilus</name>
    <dbReference type="NCBI Taxonomy" id="2545709"/>
    <lineage>
        <taxon>Eukaryota</taxon>
        <taxon>Fungi</taxon>
        <taxon>Dikarya</taxon>
        <taxon>Ascomycota</taxon>
        <taxon>Taphrinomycotina</taxon>
        <taxon>Schizosaccharomycetes</taxon>
        <taxon>Schizosaccharomycetales</taxon>
        <taxon>Schizosaccharomycetaceae</taxon>
        <taxon>Schizosaccharomyces</taxon>
    </lineage>
</organism>
<name>A0AAE9WDM6_9SCHI</name>
<dbReference type="PANTHER" id="PTHR10663">
    <property type="entry name" value="GUANYL-NUCLEOTIDE EXCHANGE FACTOR"/>
    <property type="match status" value="1"/>
</dbReference>
<feature type="domain" description="PH" evidence="2">
    <location>
        <begin position="641"/>
        <end position="751"/>
    </location>
</feature>
<dbReference type="InterPro" id="IPR001849">
    <property type="entry name" value="PH_domain"/>
</dbReference>
<dbReference type="RefSeq" id="XP_056038755.1">
    <property type="nucleotide sequence ID" value="XM_056182805.1"/>
</dbReference>
<dbReference type="Pfam" id="PF01369">
    <property type="entry name" value="Sec7"/>
    <property type="match status" value="1"/>
</dbReference>
<feature type="region of interest" description="Disordered" evidence="1">
    <location>
        <begin position="1"/>
        <end position="35"/>
    </location>
</feature>
<dbReference type="PANTHER" id="PTHR10663:SF373">
    <property type="entry name" value="PH AND SEC7 DOMAIN-CONTAINING PROTEIN C11E3.11C"/>
    <property type="match status" value="1"/>
</dbReference>
<accession>A0AAE9WDM6</accession>
<dbReference type="Gene3D" id="1.10.1000.11">
    <property type="entry name" value="Arf Nucleotide-binding Site Opener,domain 2"/>
    <property type="match status" value="1"/>
</dbReference>
<dbReference type="EMBL" id="CP115612">
    <property type="protein sequence ID" value="WBW74512.1"/>
    <property type="molecule type" value="Genomic_DNA"/>
</dbReference>
<dbReference type="GO" id="GO:0005085">
    <property type="term" value="F:guanyl-nucleotide exchange factor activity"/>
    <property type="evidence" value="ECO:0007669"/>
    <property type="project" value="InterPro"/>
</dbReference>
<reference evidence="4 5" key="1">
    <citation type="journal article" date="2023" name="G3 (Bethesda)">
        <title>A high-quality reference genome for the fission yeast Schizosaccharomyces osmophilus.</title>
        <authorList>
            <person name="Jia G.S."/>
            <person name="Zhang W.C."/>
            <person name="Liang Y."/>
            <person name="Liu X.H."/>
            <person name="Rhind N."/>
            <person name="Pidoux A."/>
            <person name="Brysch-Herzberg M."/>
            <person name="Du L.L."/>
        </authorList>
    </citation>
    <scope>NUCLEOTIDE SEQUENCE [LARGE SCALE GENOMIC DNA]</scope>
    <source>
        <strain evidence="4 5">CBS 15793</strain>
    </source>
</reference>
<dbReference type="KEGG" id="som:SOMG_04018"/>
<proteinExistence type="predicted"/>
<feature type="domain" description="SEC7" evidence="3">
    <location>
        <begin position="279"/>
        <end position="440"/>
    </location>
</feature>
<feature type="compositionally biased region" description="Low complexity" evidence="1">
    <location>
        <begin position="25"/>
        <end position="35"/>
    </location>
</feature>
<feature type="compositionally biased region" description="Polar residues" evidence="1">
    <location>
        <begin position="173"/>
        <end position="182"/>
    </location>
</feature>
<protein>
    <submittedName>
        <fullName evidence="4">Arf GEF Syt22</fullName>
    </submittedName>
</protein>
<dbReference type="SUPFAM" id="SSF48425">
    <property type="entry name" value="Sec7 domain"/>
    <property type="match status" value="1"/>
</dbReference>
<dbReference type="GeneID" id="80877494"/>
<feature type="compositionally biased region" description="Polar residues" evidence="1">
    <location>
        <begin position="62"/>
        <end position="73"/>
    </location>
</feature>
<dbReference type="InterPro" id="IPR023394">
    <property type="entry name" value="Sec7_C_sf"/>
</dbReference>